<dbReference type="AlphaFoldDB" id="A0AAN9NEW0"/>
<dbReference type="EMBL" id="JAYMYR010000003">
    <property type="protein sequence ID" value="KAK7371954.1"/>
    <property type="molecule type" value="Genomic_DNA"/>
</dbReference>
<sequence>MGHVSDQIVSEVQFDLSGFVLYPFQFSPEKNLITLCKCFPYGIGGHVFLPSTLLICKQSNSIVDATNELLQQGYNFFHPLLPHLSSSLTWSPSTRHNCSTTMLKSNQF</sequence>
<evidence type="ECO:0000313" key="1">
    <source>
        <dbReference type="EMBL" id="KAK7371954.1"/>
    </source>
</evidence>
<evidence type="ECO:0000313" key="2">
    <source>
        <dbReference type="Proteomes" id="UP001374584"/>
    </source>
</evidence>
<dbReference type="Proteomes" id="UP001374584">
    <property type="component" value="Unassembled WGS sequence"/>
</dbReference>
<gene>
    <name evidence="1" type="ORF">VNO80_05321</name>
</gene>
<protein>
    <submittedName>
        <fullName evidence="1">Uncharacterized protein</fullName>
    </submittedName>
</protein>
<accession>A0AAN9NEW0</accession>
<keyword evidence="2" id="KW-1185">Reference proteome</keyword>
<name>A0AAN9NEW0_PHACN</name>
<reference evidence="1 2" key="1">
    <citation type="submission" date="2024-01" db="EMBL/GenBank/DDBJ databases">
        <title>The genomes of 5 underutilized Papilionoideae crops provide insights into root nodulation and disease resistanc.</title>
        <authorList>
            <person name="Jiang F."/>
        </authorList>
    </citation>
    <scope>NUCLEOTIDE SEQUENCE [LARGE SCALE GENOMIC DNA]</scope>
    <source>
        <strain evidence="1">JINMINGXINNONG_FW02</strain>
        <tissue evidence="1">Leaves</tissue>
    </source>
</reference>
<proteinExistence type="predicted"/>
<organism evidence="1 2">
    <name type="scientific">Phaseolus coccineus</name>
    <name type="common">Scarlet runner bean</name>
    <name type="synonym">Phaseolus multiflorus</name>
    <dbReference type="NCBI Taxonomy" id="3886"/>
    <lineage>
        <taxon>Eukaryota</taxon>
        <taxon>Viridiplantae</taxon>
        <taxon>Streptophyta</taxon>
        <taxon>Embryophyta</taxon>
        <taxon>Tracheophyta</taxon>
        <taxon>Spermatophyta</taxon>
        <taxon>Magnoliopsida</taxon>
        <taxon>eudicotyledons</taxon>
        <taxon>Gunneridae</taxon>
        <taxon>Pentapetalae</taxon>
        <taxon>rosids</taxon>
        <taxon>fabids</taxon>
        <taxon>Fabales</taxon>
        <taxon>Fabaceae</taxon>
        <taxon>Papilionoideae</taxon>
        <taxon>50 kb inversion clade</taxon>
        <taxon>NPAAA clade</taxon>
        <taxon>indigoferoid/millettioid clade</taxon>
        <taxon>Phaseoleae</taxon>
        <taxon>Phaseolus</taxon>
    </lineage>
</organism>
<comment type="caution">
    <text evidence="1">The sequence shown here is derived from an EMBL/GenBank/DDBJ whole genome shotgun (WGS) entry which is preliminary data.</text>
</comment>